<dbReference type="EMBL" id="FR796423">
    <property type="protein sequence ID" value="CBZ12197.1"/>
    <property type="molecule type" value="Genomic_DNA"/>
</dbReference>
<reference evidence="1 2" key="2">
    <citation type="journal article" date="2011" name="Genome Res.">
        <title>Chromosome and gene copy number variation allow major structural change between species and strains of Leishmania.</title>
        <authorList>
            <person name="Rogers M.B."/>
            <person name="Hilley J.D."/>
            <person name="Dickens N.J."/>
            <person name="Wilkes J."/>
            <person name="Bates P.A."/>
            <person name="Depledge D.P."/>
            <person name="Harris D."/>
            <person name="Her Y."/>
            <person name="Herzyk P."/>
            <person name="Imamura H."/>
            <person name="Otto T.D."/>
            <person name="Sanders M."/>
            <person name="Seeger K."/>
            <person name="Dujardin J.C."/>
            <person name="Berriman M."/>
            <person name="Smith D.F."/>
            <person name="Hertz-Fowler C."/>
            <person name="Mottram J.C."/>
        </authorList>
    </citation>
    <scope>NUCLEOTIDE SEQUENCE [LARGE SCALE GENOMIC DNA]</scope>
    <source>
        <strain evidence="2">MHOM/IL/81/Friedlin</strain>
    </source>
</reference>
<dbReference type="KEGG" id="lma:LMJF_27_1295"/>
<dbReference type="VEuPathDB" id="TriTrypDB:LmjF.27.1295"/>
<dbReference type="InParanoid" id="E9ADB0"/>
<dbReference type="HOGENOM" id="CLU_1819549_0_0_1"/>
<dbReference type="OMA" id="NAFHYAH"/>
<reference evidence="1 2" key="1">
    <citation type="journal article" date="2005" name="Science">
        <title>The genome of the kinetoplastid parasite, Leishmania major.</title>
        <authorList>
            <person name="Ivens A.C."/>
            <person name="Peacock C.S."/>
            <person name="Worthey E.A."/>
            <person name="Murphy L."/>
            <person name="Aggarwal G."/>
            <person name="Berriman M."/>
            <person name="Sisk E."/>
            <person name="Rajandream M.A."/>
            <person name="Adlem E."/>
            <person name="Aert R."/>
            <person name="Anupama A."/>
            <person name="Apostolou Z."/>
            <person name="Attipoe P."/>
            <person name="Bason N."/>
            <person name="Bauser C."/>
            <person name="Beck A."/>
            <person name="Beverley S.M."/>
            <person name="Bianchettin G."/>
            <person name="Borzym K."/>
            <person name="Bothe G."/>
            <person name="Bruschi C.V."/>
            <person name="Collins M."/>
            <person name="Cadag E."/>
            <person name="Ciarloni L."/>
            <person name="Clayton C."/>
            <person name="Coulson R.M."/>
            <person name="Cronin A."/>
            <person name="Cruz A.K."/>
            <person name="Davies R.M."/>
            <person name="De Gaudenzi J."/>
            <person name="Dobson D.E."/>
            <person name="Duesterhoeft A."/>
            <person name="Fazelina G."/>
            <person name="Fosker N."/>
            <person name="Frasch A.C."/>
            <person name="Fraser A."/>
            <person name="Fuchs M."/>
            <person name="Gabel C."/>
            <person name="Goble A."/>
            <person name="Goffeau A."/>
            <person name="Harris D."/>
            <person name="Hertz-Fowler C."/>
            <person name="Hilbert H."/>
            <person name="Horn D."/>
            <person name="Huang Y."/>
            <person name="Klages S."/>
            <person name="Knights A."/>
            <person name="Kube M."/>
            <person name="Larke N."/>
            <person name="Litvin L."/>
            <person name="Lord A."/>
            <person name="Louie T."/>
            <person name="Marra M."/>
            <person name="Masuy D."/>
            <person name="Matthews K."/>
            <person name="Michaeli S."/>
            <person name="Mottram J.C."/>
            <person name="Muller-Auer S."/>
            <person name="Munden H."/>
            <person name="Nelson S."/>
            <person name="Norbertczak H."/>
            <person name="Oliver K."/>
            <person name="O'neil S."/>
            <person name="Pentony M."/>
            <person name="Pohl T.M."/>
            <person name="Price C."/>
            <person name="Purnelle B."/>
            <person name="Quail M.A."/>
            <person name="Rabbinowitsch E."/>
            <person name="Reinhardt R."/>
            <person name="Rieger M."/>
            <person name="Rinta J."/>
            <person name="Robben J."/>
            <person name="Robertson L."/>
            <person name="Ruiz J.C."/>
            <person name="Rutter S."/>
            <person name="Saunders D."/>
            <person name="Schafer M."/>
            <person name="Schein J."/>
            <person name="Schwartz D.C."/>
            <person name="Seeger K."/>
            <person name="Seyler A."/>
            <person name="Sharp S."/>
            <person name="Shin H."/>
            <person name="Sivam D."/>
            <person name="Squares R."/>
            <person name="Squares S."/>
            <person name="Tosato V."/>
            <person name="Vogt C."/>
            <person name="Volckaert G."/>
            <person name="Wambutt R."/>
            <person name="Warren T."/>
            <person name="Wedler H."/>
            <person name="Woodward J."/>
            <person name="Zhou S."/>
            <person name="Zimmermann W."/>
            <person name="Smith D.F."/>
            <person name="Blackwell J.M."/>
            <person name="Stuart K.D."/>
            <person name="Barrell B."/>
            <person name="Myler P.J."/>
        </authorList>
    </citation>
    <scope>NUCLEOTIDE SEQUENCE [LARGE SCALE GENOMIC DNA]</scope>
    <source>
        <strain evidence="2">MHOM/IL/81/Friedlin</strain>
    </source>
</reference>
<evidence type="ECO:0000313" key="2">
    <source>
        <dbReference type="Proteomes" id="UP000000542"/>
    </source>
</evidence>
<dbReference type="AlphaFoldDB" id="E9ADB0"/>
<dbReference type="Proteomes" id="UP000000542">
    <property type="component" value="Chromosome 27"/>
</dbReference>
<proteinExistence type="predicted"/>
<name>E9ADB0_LEIMA</name>
<evidence type="ECO:0000313" key="1">
    <source>
        <dbReference type="EMBL" id="CBZ12197.1"/>
    </source>
</evidence>
<gene>
    <name evidence="1" type="ORF">LMJF_27_1295</name>
</gene>
<dbReference type="VEuPathDB" id="TriTrypDB:LMJFC_270020800"/>
<organism evidence="1 2">
    <name type="scientific">Leishmania major</name>
    <dbReference type="NCBI Taxonomy" id="5664"/>
    <lineage>
        <taxon>Eukaryota</taxon>
        <taxon>Discoba</taxon>
        <taxon>Euglenozoa</taxon>
        <taxon>Kinetoplastea</taxon>
        <taxon>Metakinetoplastina</taxon>
        <taxon>Trypanosomatida</taxon>
        <taxon>Trypanosomatidae</taxon>
        <taxon>Leishmaniinae</taxon>
        <taxon>Leishmania</taxon>
    </lineage>
</organism>
<sequence>MTHATLNAVSGFLSTISSRSAQSQRTHRPCLPYVLDAMEHHFSEMDILFGGTVTPSALTVNDEGGKFVPQRGSVQILVNAFHYAHCMETSKERAEEAKTKRCSAARCFQPAPSLDDWRSRPFSAVTLKSGVVTRFSRCAARV</sequence>
<keyword evidence="2" id="KW-1185">Reference proteome</keyword>
<protein>
    <submittedName>
        <fullName evidence="1">Uncharacterized protein</fullName>
    </submittedName>
</protein>
<dbReference type="GeneID" id="12982723"/>
<accession>E9ADB0</accession>
<dbReference type="RefSeq" id="XP_003721939.1">
    <property type="nucleotide sequence ID" value="XM_003721891.1"/>
</dbReference>